<proteinExistence type="predicted"/>
<dbReference type="GO" id="GO:0032259">
    <property type="term" value="P:methylation"/>
    <property type="evidence" value="ECO:0007669"/>
    <property type="project" value="UniProtKB-KW"/>
</dbReference>
<name>A0ABV9SK78_9ACTN</name>
<dbReference type="Pfam" id="PF02384">
    <property type="entry name" value="N6_Mtase"/>
    <property type="match status" value="1"/>
</dbReference>
<feature type="domain" description="DNA methylase adenine-specific" evidence="2">
    <location>
        <begin position="172"/>
        <end position="272"/>
    </location>
</feature>
<evidence type="ECO:0000313" key="4">
    <source>
        <dbReference type="Proteomes" id="UP001595858"/>
    </source>
</evidence>
<feature type="region of interest" description="Disordered" evidence="1">
    <location>
        <begin position="289"/>
        <end position="344"/>
    </location>
</feature>
<protein>
    <submittedName>
        <fullName evidence="3">N-6 DNA methylase</fullName>
    </submittedName>
</protein>
<organism evidence="3 4">
    <name type="scientific">Streptomonospora arabica</name>
    <dbReference type="NCBI Taxonomy" id="412417"/>
    <lineage>
        <taxon>Bacteria</taxon>
        <taxon>Bacillati</taxon>
        <taxon>Actinomycetota</taxon>
        <taxon>Actinomycetes</taxon>
        <taxon>Streptosporangiales</taxon>
        <taxon>Nocardiopsidaceae</taxon>
        <taxon>Streptomonospora</taxon>
    </lineage>
</organism>
<comment type="caution">
    <text evidence="3">The sequence shown here is derived from an EMBL/GenBank/DDBJ whole genome shotgun (WGS) entry which is preliminary data.</text>
</comment>
<dbReference type="RefSeq" id="WP_344139769.1">
    <property type="nucleotide sequence ID" value="NZ_BAAAQI010000001.1"/>
</dbReference>
<dbReference type="GO" id="GO:0008168">
    <property type="term" value="F:methyltransferase activity"/>
    <property type="evidence" value="ECO:0007669"/>
    <property type="project" value="UniProtKB-KW"/>
</dbReference>
<evidence type="ECO:0000256" key="1">
    <source>
        <dbReference type="SAM" id="MobiDB-lite"/>
    </source>
</evidence>
<feature type="compositionally biased region" description="Pro residues" evidence="1">
    <location>
        <begin position="326"/>
        <end position="339"/>
    </location>
</feature>
<dbReference type="InterPro" id="IPR029063">
    <property type="entry name" value="SAM-dependent_MTases_sf"/>
</dbReference>
<reference evidence="4" key="1">
    <citation type="journal article" date="2019" name="Int. J. Syst. Evol. Microbiol.">
        <title>The Global Catalogue of Microorganisms (GCM) 10K type strain sequencing project: providing services to taxonomists for standard genome sequencing and annotation.</title>
        <authorList>
            <consortium name="The Broad Institute Genomics Platform"/>
            <consortium name="The Broad Institute Genome Sequencing Center for Infectious Disease"/>
            <person name="Wu L."/>
            <person name="Ma J."/>
        </authorList>
    </citation>
    <scope>NUCLEOTIDE SEQUENCE [LARGE SCALE GENOMIC DNA]</scope>
    <source>
        <strain evidence="4">CGMCC 4.7304</strain>
    </source>
</reference>
<dbReference type="InterPro" id="IPR003356">
    <property type="entry name" value="DNA_methylase_A-5"/>
</dbReference>
<feature type="region of interest" description="Disordered" evidence="1">
    <location>
        <begin position="1"/>
        <end position="26"/>
    </location>
</feature>
<sequence>MAGPKKNSARGSIKSTKRAGVPAIARPYGRPDQHATAIAETVDDVWHRAYGHDDLDVPVSVVAVLAMLAPPPPKRDDIARRVIALDVEEFADVMRTQWAIYLNARPDLANRVWPLMRLWHGEQAAHGTALHAAKRVADAALTKGQLHLTGDSELRCATDLLGKVLTLLRGRKAAEAHAVFYTPAPVTEMMACSLGTPEEGDSVHEPTAGTGGMLRAAAQNMRSAGRDPATVTWAAVDLDELAIACLAVNVVLWGLGPRVLLGVGSVLTDDWMHRAEAERRETLDLAQQVRRGKRGRRGGFGLTHRGTPGGEHAHPLTAEALRGPLLPRPLPRSGPPRPPSVVRSCRSRLGRAGFAPSYWFRGLIIWPSPVGVRARPSTRGLDSPGGRGGSGVALSRRCH</sequence>
<evidence type="ECO:0000313" key="3">
    <source>
        <dbReference type="EMBL" id="MFC4866289.1"/>
    </source>
</evidence>
<keyword evidence="4" id="KW-1185">Reference proteome</keyword>
<dbReference type="Proteomes" id="UP001595858">
    <property type="component" value="Unassembled WGS sequence"/>
</dbReference>
<dbReference type="EMBL" id="JBHSIY010000006">
    <property type="protein sequence ID" value="MFC4866289.1"/>
    <property type="molecule type" value="Genomic_DNA"/>
</dbReference>
<keyword evidence="3" id="KW-0489">Methyltransferase</keyword>
<evidence type="ECO:0000259" key="2">
    <source>
        <dbReference type="Pfam" id="PF02384"/>
    </source>
</evidence>
<gene>
    <name evidence="3" type="ORF">ACFPCZ_06575</name>
</gene>
<feature type="region of interest" description="Disordered" evidence="1">
    <location>
        <begin position="374"/>
        <end position="399"/>
    </location>
</feature>
<keyword evidence="3" id="KW-0808">Transferase</keyword>
<accession>A0ABV9SK78</accession>
<dbReference type="Gene3D" id="3.40.50.150">
    <property type="entry name" value="Vaccinia Virus protein VP39"/>
    <property type="match status" value="1"/>
</dbReference>
<dbReference type="SUPFAM" id="SSF53335">
    <property type="entry name" value="S-adenosyl-L-methionine-dependent methyltransferases"/>
    <property type="match status" value="1"/>
</dbReference>